<evidence type="ECO:0000256" key="1">
    <source>
        <dbReference type="SAM" id="MobiDB-lite"/>
    </source>
</evidence>
<protein>
    <submittedName>
        <fullName evidence="3">Uncharacterized protein</fullName>
    </submittedName>
</protein>
<dbReference type="AlphaFoldDB" id="A0AAF3EYP6"/>
<feature type="compositionally biased region" description="Polar residues" evidence="1">
    <location>
        <begin position="55"/>
        <end position="74"/>
    </location>
</feature>
<name>A0AAF3EYP6_9BILA</name>
<keyword evidence="2" id="KW-1185">Reference proteome</keyword>
<evidence type="ECO:0000313" key="3">
    <source>
        <dbReference type="WBParaSite" id="MBELARI_LOCUS19285"/>
    </source>
</evidence>
<sequence length="162" mass="18429">MEMTGDAGFGFLRDNPFIKNDAAHRRVTNFRQIRGHSPRNLQEKPSFATVTLKSVQLNRPESTSPMPPSNNSKQQSERKNDASNLREISRSADPQSHKANKQQKMKNDLPLPQNSNLLKAAKKADREERASNGPNSEFFYLYRPLTSLHVDAFIRISHCIIL</sequence>
<dbReference type="Proteomes" id="UP000887575">
    <property type="component" value="Unassembled WGS sequence"/>
</dbReference>
<accession>A0AAF3EYP6</accession>
<dbReference type="WBParaSite" id="MBELARI_LOCUS19285">
    <property type="protein sequence ID" value="MBELARI_LOCUS19285"/>
    <property type="gene ID" value="MBELARI_LOCUS19285"/>
</dbReference>
<proteinExistence type="predicted"/>
<reference evidence="3" key="1">
    <citation type="submission" date="2024-02" db="UniProtKB">
        <authorList>
            <consortium name="WormBaseParasite"/>
        </authorList>
    </citation>
    <scope>IDENTIFICATION</scope>
</reference>
<feature type="region of interest" description="Disordered" evidence="1">
    <location>
        <begin position="55"/>
        <end position="114"/>
    </location>
</feature>
<organism evidence="2 3">
    <name type="scientific">Mesorhabditis belari</name>
    <dbReference type="NCBI Taxonomy" id="2138241"/>
    <lineage>
        <taxon>Eukaryota</taxon>
        <taxon>Metazoa</taxon>
        <taxon>Ecdysozoa</taxon>
        <taxon>Nematoda</taxon>
        <taxon>Chromadorea</taxon>
        <taxon>Rhabditida</taxon>
        <taxon>Rhabditina</taxon>
        <taxon>Rhabditomorpha</taxon>
        <taxon>Rhabditoidea</taxon>
        <taxon>Rhabditidae</taxon>
        <taxon>Mesorhabditinae</taxon>
        <taxon>Mesorhabditis</taxon>
    </lineage>
</organism>
<evidence type="ECO:0000313" key="2">
    <source>
        <dbReference type="Proteomes" id="UP000887575"/>
    </source>
</evidence>